<keyword evidence="2" id="KW-0812">Transmembrane</keyword>
<dbReference type="SUPFAM" id="SSF48317">
    <property type="entry name" value="Acid phosphatase/Vanadium-dependent haloperoxidase"/>
    <property type="match status" value="1"/>
</dbReference>
<feature type="domain" description="Phosphatidic acid phosphatase type 2/haloperoxidase" evidence="3">
    <location>
        <begin position="60"/>
        <end position="173"/>
    </location>
</feature>
<dbReference type="Pfam" id="PF01569">
    <property type="entry name" value="PAP2"/>
    <property type="match status" value="1"/>
</dbReference>
<protein>
    <recommendedName>
        <fullName evidence="3">Phosphatidic acid phosphatase type 2/haloperoxidase domain-containing protein</fullName>
    </recommendedName>
</protein>
<keyword evidence="2" id="KW-1133">Transmembrane helix</keyword>
<dbReference type="EMBL" id="BMCS01000002">
    <property type="protein sequence ID" value="GGF36293.1"/>
    <property type="molecule type" value="Genomic_DNA"/>
</dbReference>
<evidence type="ECO:0000313" key="5">
    <source>
        <dbReference type="Proteomes" id="UP000632454"/>
    </source>
</evidence>
<proteinExistence type="predicted"/>
<name>A0ABQ1V2V9_9NOCA</name>
<evidence type="ECO:0000256" key="2">
    <source>
        <dbReference type="SAM" id="Phobius"/>
    </source>
</evidence>
<accession>A0ABQ1V2V9</accession>
<organism evidence="4 5">
    <name type="scientific">Williamsia phyllosphaerae</name>
    <dbReference type="NCBI Taxonomy" id="885042"/>
    <lineage>
        <taxon>Bacteria</taxon>
        <taxon>Bacillati</taxon>
        <taxon>Actinomycetota</taxon>
        <taxon>Actinomycetes</taxon>
        <taxon>Mycobacteriales</taxon>
        <taxon>Nocardiaceae</taxon>
        <taxon>Williamsia</taxon>
    </lineage>
</organism>
<feature type="transmembrane region" description="Helical" evidence="2">
    <location>
        <begin position="101"/>
        <end position="120"/>
    </location>
</feature>
<dbReference type="PANTHER" id="PTHR14969:SF13">
    <property type="entry name" value="AT30094P"/>
    <property type="match status" value="1"/>
</dbReference>
<feature type="transmembrane region" description="Helical" evidence="2">
    <location>
        <begin position="60"/>
        <end position="81"/>
    </location>
</feature>
<evidence type="ECO:0000256" key="1">
    <source>
        <dbReference type="SAM" id="MobiDB-lite"/>
    </source>
</evidence>
<feature type="transmembrane region" description="Helical" evidence="2">
    <location>
        <begin position="162"/>
        <end position="180"/>
    </location>
</feature>
<dbReference type="InterPro" id="IPR036938">
    <property type="entry name" value="PAP2/HPO_sf"/>
</dbReference>
<dbReference type="SMART" id="SM00014">
    <property type="entry name" value="acidPPc"/>
    <property type="match status" value="1"/>
</dbReference>
<dbReference type="Proteomes" id="UP000632454">
    <property type="component" value="Unassembled WGS sequence"/>
</dbReference>
<feature type="transmembrane region" description="Helical" evidence="2">
    <location>
        <begin position="132"/>
        <end position="150"/>
    </location>
</feature>
<dbReference type="CDD" id="cd03392">
    <property type="entry name" value="PAP2_like_2"/>
    <property type="match status" value="1"/>
</dbReference>
<comment type="caution">
    <text evidence="4">The sequence shown here is derived from an EMBL/GenBank/DDBJ whole genome shotgun (WGS) entry which is preliminary data.</text>
</comment>
<gene>
    <name evidence="4" type="ORF">GCM10007298_35140</name>
</gene>
<reference evidence="5" key="1">
    <citation type="journal article" date="2019" name="Int. J. Syst. Evol. Microbiol.">
        <title>The Global Catalogue of Microorganisms (GCM) 10K type strain sequencing project: providing services to taxonomists for standard genome sequencing and annotation.</title>
        <authorList>
            <consortium name="The Broad Institute Genomics Platform"/>
            <consortium name="The Broad Institute Genome Sequencing Center for Infectious Disease"/>
            <person name="Wu L."/>
            <person name="Ma J."/>
        </authorList>
    </citation>
    <scope>NUCLEOTIDE SEQUENCE [LARGE SCALE GENOMIC DNA]</scope>
    <source>
        <strain evidence="5">CCM 7855</strain>
    </source>
</reference>
<feature type="compositionally biased region" description="Basic and acidic residues" evidence="1">
    <location>
        <begin position="233"/>
        <end position="245"/>
    </location>
</feature>
<keyword evidence="2" id="KW-0472">Membrane</keyword>
<sequence>MQFPALEIDHDITDWVVDHRLDWLETPFHVITTVGNTLSMTIIAIVAGLLFARSDRRSQAWLIVTGSATGYFVMVGLKHLFARDRPPRADRLVDIDTYAFPSGHAMMSALVLGLIAVALLQGTPWIRRHRAVLLIAPAASLLIGASRVYLGVHWASDVVGGWLFALVWIGVAVAAQRFLAQTLLRRTVAASAGAPLDEEDRRTEQPDAEPDQAADERRGAADAGDPDDDRGDEPERHPDVDHHLR</sequence>
<dbReference type="PANTHER" id="PTHR14969">
    <property type="entry name" value="SPHINGOSINE-1-PHOSPHATE PHOSPHOHYDROLASE"/>
    <property type="match status" value="1"/>
</dbReference>
<feature type="transmembrane region" description="Helical" evidence="2">
    <location>
        <begin position="28"/>
        <end position="51"/>
    </location>
</feature>
<dbReference type="Gene3D" id="1.20.144.10">
    <property type="entry name" value="Phosphatidic acid phosphatase type 2/haloperoxidase"/>
    <property type="match status" value="2"/>
</dbReference>
<dbReference type="InterPro" id="IPR000326">
    <property type="entry name" value="PAP2/HPO"/>
</dbReference>
<evidence type="ECO:0000313" key="4">
    <source>
        <dbReference type="EMBL" id="GGF36293.1"/>
    </source>
</evidence>
<feature type="region of interest" description="Disordered" evidence="1">
    <location>
        <begin position="194"/>
        <end position="245"/>
    </location>
</feature>
<keyword evidence="5" id="KW-1185">Reference proteome</keyword>
<evidence type="ECO:0000259" key="3">
    <source>
        <dbReference type="SMART" id="SM00014"/>
    </source>
</evidence>